<gene>
    <name evidence="1" type="ORF">FMOSSE_LOCUS15066</name>
</gene>
<name>A0A9N9I574_FUNMO</name>
<proteinExistence type="predicted"/>
<evidence type="ECO:0000313" key="1">
    <source>
        <dbReference type="EMBL" id="CAG8722194.1"/>
    </source>
</evidence>
<dbReference type="EMBL" id="CAJVPP010013854">
    <property type="protein sequence ID" value="CAG8722194.1"/>
    <property type="molecule type" value="Genomic_DNA"/>
</dbReference>
<dbReference type="AlphaFoldDB" id="A0A9N9I574"/>
<dbReference type="Proteomes" id="UP000789375">
    <property type="component" value="Unassembled WGS sequence"/>
</dbReference>
<keyword evidence="2" id="KW-1185">Reference proteome</keyword>
<protein>
    <submittedName>
        <fullName evidence="1">13726_t:CDS:1</fullName>
    </submittedName>
</protein>
<organism evidence="1 2">
    <name type="scientific">Funneliformis mosseae</name>
    <name type="common">Endomycorrhizal fungus</name>
    <name type="synonym">Glomus mosseae</name>
    <dbReference type="NCBI Taxonomy" id="27381"/>
    <lineage>
        <taxon>Eukaryota</taxon>
        <taxon>Fungi</taxon>
        <taxon>Fungi incertae sedis</taxon>
        <taxon>Mucoromycota</taxon>
        <taxon>Glomeromycotina</taxon>
        <taxon>Glomeromycetes</taxon>
        <taxon>Glomerales</taxon>
        <taxon>Glomeraceae</taxon>
        <taxon>Funneliformis</taxon>
    </lineage>
</organism>
<feature type="non-terminal residue" evidence="1">
    <location>
        <position position="1"/>
    </location>
</feature>
<reference evidence="1" key="1">
    <citation type="submission" date="2021-06" db="EMBL/GenBank/DDBJ databases">
        <authorList>
            <person name="Kallberg Y."/>
            <person name="Tangrot J."/>
            <person name="Rosling A."/>
        </authorList>
    </citation>
    <scope>NUCLEOTIDE SEQUENCE</scope>
    <source>
        <strain evidence="1">87-6 pot B 2015</strain>
    </source>
</reference>
<accession>A0A9N9I574</accession>
<sequence length="39" mass="4407">SLHFTTRISYRFAEQCDNEIITAALIVAKRVATVTTTHQ</sequence>
<evidence type="ECO:0000313" key="2">
    <source>
        <dbReference type="Proteomes" id="UP000789375"/>
    </source>
</evidence>
<comment type="caution">
    <text evidence="1">The sequence shown here is derived from an EMBL/GenBank/DDBJ whole genome shotgun (WGS) entry which is preliminary data.</text>
</comment>